<evidence type="ECO:0000313" key="1">
    <source>
        <dbReference type="EMBL" id="SVE42814.1"/>
    </source>
</evidence>
<gene>
    <name evidence="1" type="ORF">METZ01_LOCUS495668</name>
</gene>
<accession>A0A383DER0</accession>
<proteinExistence type="predicted"/>
<feature type="non-terminal residue" evidence="1">
    <location>
        <position position="34"/>
    </location>
</feature>
<name>A0A383DER0_9ZZZZ</name>
<sequence>MIYLLFVSLILIVIQQYLPASYKIEKGEKYIPNK</sequence>
<dbReference type="AlphaFoldDB" id="A0A383DER0"/>
<organism evidence="1">
    <name type="scientific">marine metagenome</name>
    <dbReference type="NCBI Taxonomy" id="408172"/>
    <lineage>
        <taxon>unclassified sequences</taxon>
        <taxon>metagenomes</taxon>
        <taxon>ecological metagenomes</taxon>
    </lineage>
</organism>
<dbReference type="EMBL" id="UINC01216609">
    <property type="protein sequence ID" value="SVE42814.1"/>
    <property type="molecule type" value="Genomic_DNA"/>
</dbReference>
<protein>
    <submittedName>
        <fullName evidence="1">Uncharacterized protein</fullName>
    </submittedName>
</protein>
<reference evidence="1" key="1">
    <citation type="submission" date="2018-05" db="EMBL/GenBank/DDBJ databases">
        <authorList>
            <person name="Lanie J.A."/>
            <person name="Ng W.-L."/>
            <person name="Kazmierczak K.M."/>
            <person name="Andrzejewski T.M."/>
            <person name="Davidsen T.M."/>
            <person name="Wayne K.J."/>
            <person name="Tettelin H."/>
            <person name="Glass J.I."/>
            <person name="Rusch D."/>
            <person name="Podicherti R."/>
            <person name="Tsui H.-C.T."/>
            <person name="Winkler M.E."/>
        </authorList>
    </citation>
    <scope>NUCLEOTIDE SEQUENCE</scope>
</reference>